<evidence type="ECO:0000313" key="2">
    <source>
        <dbReference type="EMBL" id="RYB98422.1"/>
    </source>
</evidence>
<feature type="domain" description="Beta-lactamase-related" evidence="1">
    <location>
        <begin position="48"/>
        <end position="318"/>
    </location>
</feature>
<reference evidence="2 3" key="1">
    <citation type="submission" date="2019-01" db="EMBL/GenBank/DDBJ databases">
        <title>Novel species of Nocardioides.</title>
        <authorList>
            <person name="Liu Q."/>
            <person name="Xin Y.-H."/>
        </authorList>
    </citation>
    <scope>NUCLEOTIDE SEQUENCE [LARGE SCALE GENOMIC DNA]</scope>
    <source>
        <strain evidence="2 3">CGMCC 4.6875</strain>
    </source>
</reference>
<dbReference type="InterPro" id="IPR001466">
    <property type="entry name" value="Beta-lactam-related"/>
</dbReference>
<sequence>MSAARTLSTQVGELLGPQHATYVVALAAPAGEEVDAVGAGEAGVHADVELGSVSKGVTGMLWRDAIARGEVAEDAVLGDHLELPAALGGIRLSALATHTSGLPRLAGGADVLTRTWQLWRSGRNPYREDLPGLLSRLEGVTPGRTNPSYSNLGFQLLGHAVAAAAATPYADLVSTRIAGPLGLVDTYVPTGADELRPGAVAPRNRRGRVVEPWANVAIAPAGGVRSSAADLAVLLRAMLDRTVPGAEALEPVAPFAGKMRIGAGWLTGPLLRRTVTWHNGGTGGFRSFVGIDRDHGVGVALVSASTRSVDGAAARLLAEAGDRT</sequence>
<keyword evidence="2" id="KW-0378">Hydrolase</keyword>
<dbReference type="PANTHER" id="PTHR46825:SF8">
    <property type="entry name" value="BETA-LACTAMASE-RELATED"/>
    <property type="match status" value="1"/>
</dbReference>
<name>A0A4V1RM29_9ACTN</name>
<proteinExistence type="predicted"/>
<protein>
    <submittedName>
        <fullName evidence="2">Class A beta-lactamase-related serine hydrolase</fullName>
    </submittedName>
</protein>
<evidence type="ECO:0000259" key="1">
    <source>
        <dbReference type="Pfam" id="PF00144"/>
    </source>
</evidence>
<keyword evidence="3" id="KW-1185">Reference proteome</keyword>
<comment type="caution">
    <text evidence="2">The sequence shown here is derived from an EMBL/GenBank/DDBJ whole genome shotgun (WGS) entry which is preliminary data.</text>
</comment>
<organism evidence="2 3">
    <name type="scientific">Nocardioides ganghwensis</name>
    <dbReference type="NCBI Taxonomy" id="252230"/>
    <lineage>
        <taxon>Bacteria</taxon>
        <taxon>Bacillati</taxon>
        <taxon>Actinomycetota</taxon>
        <taxon>Actinomycetes</taxon>
        <taxon>Propionibacteriales</taxon>
        <taxon>Nocardioidaceae</taxon>
        <taxon>Nocardioides</taxon>
    </lineage>
</organism>
<dbReference type="InterPro" id="IPR050491">
    <property type="entry name" value="AmpC-like"/>
</dbReference>
<dbReference type="SUPFAM" id="SSF56601">
    <property type="entry name" value="beta-lactamase/transpeptidase-like"/>
    <property type="match status" value="1"/>
</dbReference>
<dbReference type="Pfam" id="PF00144">
    <property type="entry name" value="Beta-lactamase"/>
    <property type="match status" value="1"/>
</dbReference>
<dbReference type="PANTHER" id="PTHR46825">
    <property type="entry name" value="D-ALANYL-D-ALANINE-CARBOXYPEPTIDASE/ENDOPEPTIDASE AMPH"/>
    <property type="match status" value="1"/>
</dbReference>
<gene>
    <name evidence="2" type="ORF">EUA07_18045</name>
</gene>
<dbReference type="GO" id="GO:0016787">
    <property type="term" value="F:hydrolase activity"/>
    <property type="evidence" value="ECO:0007669"/>
    <property type="project" value="UniProtKB-KW"/>
</dbReference>
<dbReference type="EMBL" id="SDWU01000023">
    <property type="protein sequence ID" value="RYB98422.1"/>
    <property type="molecule type" value="Genomic_DNA"/>
</dbReference>
<dbReference type="InterPro" id="IPR012338">
    <property type="entry name" value="Beta-lactam/transpept-like"/>
</dbReference>
<dbReference type="RefSeq" id="WP_129456573.1">
    <property type="nucleotide sequence ID" value="NZ_JACXYX010000019.1"/>
</dbReference>
<evidence type="ECO:0000313" key="3">
    <source>
        <dbReference type="Proteomes" id="UP000293291"/>
    </source>
</evidence>
<dbReference type="Proteomes" id="UP000293291">
    <property type="component" value="Unassembled WGS sequence"/>
</dbReference>
<dbReference type="Gene3D" id="3.40.710.10">
    <property type="entry name" value="DD-peptidase/beta-lactamase superfamily"/>
    <property type="match status" value="1"/>
</dbReference>
<accession>A0A4V1RM29</accession>
<dbReference type="OrthoDB" id="3171327at2"/>
<dbReference type="AlphaFoldDB" id="A0A4V1RM29"/>